<keyword evidence="2" id="KW-1185">Reference proteome</keyword>
<dbReference type="GO" id="GO:0045301">
    <property type="term" value="F:tRNA 2-(methylsulfanyl)-N(6)-isopentenyladenosine(37) hydroxylase activity"/>
    <property type="evidence" value="ECO:0007669"/>
    <property type="project" value="InterPro"/>
</dbReference>
<dbReference type="SUPFAM" id="SSF47240">
    <property type="entry name" value="Ferritin-like"/>
    <property type="match status" value="1"/>
</dbReference>
<dbReference type="Proteomes" id="UP000660708">
    <property type="component" value="Unassembled WGS sequence"/>
</dbReference>
<dbReference type="Gene3D" id="1.20.1260.10">
    <property type="match status" value="1"/>
</dbReference>
<dbReference type="PANTHER" id="PTHR42637:SF1">
    <property type="entry name" value="TRNA 2-(METHYLSULFANYL)-N(6)-ISOPENTENYLADENOSINE(37) HYDROXYLASE"/>
    <property type="match status" value="1"/>
</dbReference>
<proteinExistence type="predicted"/>
<evidence type="ECO:0000313" key="1">
    <source>
        <dbReference type="EMBL" id="MBE0345830.1"/>
    </source>
</evidence>
<dbReference type="RefSeq" id="WP_147390255.1">
    <property type="nucleotide sequence ID" value="NZ_AQHF01000020.1"/>
</dbReference>
<accession>A0A8I0MU01</accession>
<dbReference type="Pfam" id="PF06175">
    <property type="entry name" value="MiaE"/>
    <property type="match status" value="1"/>
</dbReference>
<dbReference type="InterPro" id="IPR009078">
    <property type="entry name" value="Ferritin-like_SF"/>
</dbReference>
<dbReference type="PIRSF" id="PIRSF020736">
    <property type="entry name" value="MiaE"/>
    <property type="match status" value="1"/>
</dbReference>
<evidence type="ECO:0000313" key="2">
    <source>
        <dbReference type="Proteomes" id="UP000660708"/>
    </source>
</evidence>
<dbReference type="EMBL" id="AQHF01000020">
    <property type="protein sequence ID" value="MBE0345830.1"/>
    <property type="molecule type" value="Genomic_DNA"/>
</dbReference>
<dbReference type="AlphaFoldDB" id="A0A8I0MU01"/>
<name>A0A8I0MU01_9GAMM</name>
<dbReference type="CDD" id="cd07910">
    <property type="entry name" value="MiaE"/>
    <property type="match status" value="1"/>
</dbReference>
<reference evidence="1 2" key="1">
    <citation type="submission" date="2015-06" db="EMBL/GenBank/DDBJ databases">
        <title>Genome sequence of Pseudoalteromonas peptidolytica.</title>
        <authorList>
            <person name="Xie B.-B."/>
            <person name="Rong J.-C."/>
            <person name="Qin Q.-L."/>
            <person name="Zhang Y.-Z."/>
        </authorList>
    </citation>
    <scope>NUCLEOTIDE SEQUENCE [LARGE SCALE GENOMIC DNA]</scope>
    <source>
        <strain evidence="1 2">F12-50-A1</strain>
    </source>
</reference>
<dbReference type="NCBIfam" id="NF047790">
    <property type="entry name" value="tRNAmsioHdxaseMiaE"/>
    <property type="match status" value="1"/>
</dbReference>
<dbReference type="PANTHER" id="PTHR42637">
    <property type="entry name" value="TRNA-(MS[2]IO[6]A)-HYDROXYLASE"/>
    <property type="match status" value="1"/>
</dbReference>
<dbReference type="InterPro" id="IPR010386">
    <property type="entry name" value="tRNA-Hydrxlase_MiaE"/>
</dbReference>
<protein>
    <submittedName>
        <fullName evidence="1">tRNA-(Ms[2]io[6]A)-hydroxylase</fullName>
    </submittedName>
</protein>
<comment type="caution">
    <text evidence="1">The sequence shown here is derived from an EMBL/GenBank/DDBJ whole genome shotgun (WGS) entry which is preliminary data.</text>
</comment>
<sequence length="262" mass="29900">MLEKYTDLLTPINQFLGCETPHTWIQKASQSEHLPLLLIDHMHCELKAAQSAAFLIRKYAIDDASAKTLLSWLQPYEDFIYRGIGEGDFSGSKNELIGELTARPEYAYNQDILSKMVRLIKEELHHFEQVLDIIRARNIPIEYVQASRYASGMIKHIRTFEPAALVDKLIIGAYIEARSCERFAKLAPCLDEEIAKFYISLLRSEARHYQDYIDLAHQVANATDPKRCDVAGRIQLFRQVENELISSADPDFKFHSGAPAAQ</sequence>
<dbReference type="GO" id="GO:0006400">
    <property type="term" value="P:tRNA modification"/>
    <property type="evidence" value="ECO:0007669"/>
    <property type="project" value="InterPro"/>
</dbReference>
<dbReference type="InterPro" id="IPR012347">
    <property type="entry name" value="Ferritin-like"/>
</dbReference>
<organism evidence="1 2">
    <name type="scientific">Pseudoalteromonas peptidolytica F12-50-A1</name>
    <dbReference type="NCBI Taxonomy" id="1315280"/>
    <lineage>
        <taxon>Bacteria</taxon>
        <taxon>Pseudomonadati</taxon>
        <taxon>Pseudomonadota</taxon>
        <taxon>Gammaproteobacteria</taxon>
        <taxon>Alteromonadales</taxon>
        <taxon>Pseudoalteromonadaceae</taxon>
        <taxon>Pseudoalteromonas</taxon>
    </lineage>
</organism>
<gene>
    <name evidence="1" type="primary">miaE</name>
    <name evidence="1" type="ORF">PPEP_a0795</name>
</gene>